<dbReference type="RefSeq" id="WP_035313116.1">
    <property type="nucleotide sequence ID" value="NZ_AODH01000005.1"/>
</dbReference>
<reference evidence="2 3" key="1">
    <citation type="submission" date="2012-12" db="EMBL/GenBank/DDBJ databases">
        <title>Novel taxa of Listeriaceae from agricultural environments in the United States.</title>
        <authorList>
            <person name="den Bakker H.C."/>
            <person name="Allred A."/>
            <person name="Warchocki S."/>
            <person name="Wright E.M."/>
            <person name="Burrell A."/>
            <person name="Nightingale K.K."/>
            <person name="Kephart D."/>
            <person name="Wiedmann M."/>
        </authorList>
    </citation>
    <scope>NUCLEOTIDE SEQUENCE [LARGE SCALE GENOMIC DNA]</scope>
    <source>
        <strain evidence="2 3">FSL F6-1037</strain>
    </source>
</reference>
<keyword evidence="1" id="KW-1133">Transmembrane helix</keyword>
<organism evidence="2 3">
    <name type="scientific">Brochothrix campestris FSL F6-1037</name>
    <dbReference type="NCBI Taxonomy" id="1265861"/>
    <lineage>
        <taxon>Bacteria</taxon>
        <taxon>Bacillati</taxon>
        <taxon>Bacillota</taxon>
        <taxon>Bacilli</taxon>
        <taxon>Bacillales</taxon>
        <taxon>Listeriaceae</taxon>
        <taxon>Brochothrix</taxon>
    </lineage>
</organism>
<dbReference type="EMBL" id="AODH01000005">
    <property type="protein sequence ID" value="EUJ41916.1"/>
    <property type="molecule type" value="Genomic_DNA"/>
</dbReference>
<gene>
    <name evidence="2" type="ORF">BCAMP_01670</name>
</gene>
<keyword evidence="1" id="KW-0812">Transmembrane</keyword>
<dbReference type="AlphaFoldDB" id="W7D1V9"/>
<sequence length="79" mass="9197">MRKIISVGIAYIFFYVLLTFALFEVFSLSSGQKTDAKELVIEWSASLFIAYTIICLALKGWLRKRKKKVFTESWYVCLC</sequence>
<proteinExistence type="predicted"/>
<dbReference type="Proteomes" id="UP000019243">
    <property type="component" value="Unassembled WGS sequence"/>
</dbReference>
<protein>
    <submittedName>
        <fullName evidence="2">Uncharacterized protein</fullName>
    </submittedName>
</protein>
<accession>W7D1V9</accession>
<evidence type="ECO:0000256" key="1">
    <source>
        <dbReference type="SAM" id="Phobius"/>
    </source>
</evidence>
<keyword evidence="1" id="KW-0472">Membrane</keyword>
<comment type="caution">
    <text evidence="2">The sequence shown here is derived from an EMBL/GenBank/DDBJ whole genome shotgun (WGS) entry which is preliminary data.</text>
</comment>
<keyword evidence="3" id="KW-1185">Reference proteome</keyword>
<feature type="transmembrane region" description="Helical" evidence="1">
    <location>
        <begin position="40"/>
        <end position="58"/>
    </location>
</feature>
<feature type="transmembrane region" description="Helical" evidence="1">
    <location>
        <begin position="7"/>
        <end position="28"/>
    </location>
</feature>
<name>W7D1V9_9LIST</name>
<evidence type="ECO:0000313" key="3">
    <source>
        <dbReference type="Proteomes" id="UP000019243"/>
    </source>
</evidence>
<evidence type="ECO:0000313" key="2">
    <source>
        <dbReference type="EMBL" id="EUJ41916.1"/>
    </source>
</evidence>